<keyword evidence="7 11" id="KW-0408">Iron</keyword>
<comment type="pathway">
    <text evidence="2">Carbohydrate biosynthesis; gluconeogenesis.</text>
</comment>
<evidence type="ECO:0000256" key="7">
    <source>
        <dbReference type="ARBA" id="ARBA00023004"/>
    </source>
</evidence>
<reference evidence="13 14" key="1">
    <citation type="submission" date="2024-01" db="EMBL/GenBank/DDBJ databases">
        <title>Complete genome sequence of Citroniella saccharovorans strain M6.X9, isolated from human fecal sample.</title>
        <authorList>
            <person name="Cheng G."/>
            <person name="Westerholm M."/>
            <person name="Schnurer A."/>
        </authorList>
    </citation>
    <scope>NUCLEOTIDE SEQUENCE [LARGE SCALE GENOMIC DNA]</scope>
    <source>
        <strain evidence="13 14">DSM 29873</strain>
    </source>
</reference>
<dbReference type="InterPro" id="IPR005130">
    <property type="entry name" value="Ser_deHydtase-like_asu"/>
</dbReference>
<comment type="caution">
    <text evidence="13">The sequence shown here is derived from an EMBL/GenBank/DDBJ whole genome shotgun (WGS) entry which is preliminary data.</text>
</comment>
<protein>
    <recommendedName>
        <fullName evidence="11">L-serine dehydratase</fullName>
        <ecNumber evidence="11">4.3.1.17</ecNumber>
    </recommendedName>
</protein>
<dbReference type="GO" id="GO:0051539">
    <property type="term" value="F:4 iron, 4 sulfur cluster binding"/>
    <property type="evidence" value="ECO:0007669"/>
    <property type="project" value="UniProtKB-UniRule"/>
</dbReference>
<dbReference type="Proteomes" id="UP001357733">
    <property type="component" value="Unassembled WGS sequence"/>
</dbReference>
<evidence type="ECO:0000256" key="10">
    <source>
        <dbReference type="ARBA" id="ARBA00049406"/>
    </source>
</evidence>
<keyword evidence="14" id="KW-1185">Reference proteome</keyword>
<evidence type="ECO:0000256" key="4">
    <source>
        <dbReference type="ARBA" id="ARBA00022432"/>
    </source>
</evidence>
<dbReference type="PANTHER" id="PTHR30182">
    <property type="entry name" value="L-SERINE DEHYDRATASE"/>
    <property type="match status" value="1"/>
</dbReference>
<evidence type="ECO:0000256" key="3">
    <source>
        <dbReference type="ARBA" id="ARBA00008636"/>
    </source>
</evidence>
<gene>
    <name evidence="13" type="primary">sdaAA</name>
    <name evidence="13" type="ORF">VLK81_06670</name>
</gene>
<dbReference type="PANTHER" id="PTHR30182:SF1">
    <property type="entry name" value="L-SERINE DEHYDRATASE 1"/>
    <property type="match status" value="1"/>
</dbReference>
<evidence type="ECO:0000313" key="14">
    <source>
        <dbReference type="Proteomes" id="UP001357733"/>
    </source>
</evidence>
<evidence type="ECO:0000259" key="12">
    <source>
        <dbReference type="Pfam" id="PF03313"/>
    </source>
</evidence>
<evidence type="ECO:0000313" key="13">
    <source>
        <dbReference type="EMBL" id="MEB3429697.1"/>
    </source>
</evidence>
<dbReference type="InterPro" id="IPR004642">
    <property type="entry name" value="Ser_deHydtase_asu"/>
</dbReference>
<evidence type="ECO:0000256" key="9">
    <source>
        <dbReference type="ARBA" id="ARBA00023239"/>
    </source>
</evidence>
<feature type="domain" description="Serine dehydratase-like alpha subunit" evidence="12">
    <location>
        <begin position="15"/>
        <end position="275"/>
    </location>
</feature>
<dbReference type="EC" id="4.3.1.17" evidence="11"/>
<dbReference type="GO" id="GO:0046872">
    <property type="term" value="F:metal ion binding"/>
    <property type="evidence" value="ECO:0007669"/>
    <property type="project" value="UniProtKB-KW"/>
</dbReference>
<dbReference type="AlphaFoldDB" id="A0AAW9MYW2"/>
<dbReference type="Pfam" id="PF03313">
    <property type="entry name" value="SDH_alpha"/>
    <property type="match status" value="1"/>
</dbReference>
<evidence type="ECO:0000256" key="8">
    <source>
        <dbReference type="ARBA" id="ARBA00023014"/>
    </source>
</evidence>
<comment type="cofactor">
    <cofactor evidence="1 11">
        <name>[4Fe-4S] cluster</name>
        <dbReference type="ChEBI" id="CHEBI:49883"/>
    </cofactor>
</comment>
<sequence>MYRNAEDLLRVCNDNNITISEATLRHEIEESGKPKKYFIDRFKEIYEVMKSSSSKGLSESIHTMSGITGGNAKRIEDYRKEGKSLCDDFLMEAMARAFSTLEINGAMGKIVAAPTAGASGIIPAAFTSVQNKLNLDDDTMIKGLLTASQIGGIIAMNATISGAEGGCQAETGAASAMAAAALVEIMGGSVEQSLHAASFAIMNVLGLVCDPIAGLVEFPCALRNASGVTNSIISCDLAMAGVKSIIPFDEVVMSMFEVGNSLPASLRETALGGLANTPTGRTFCASCNGACTGI</sequence>
<keyword evidence="9 11" id="KW-0456">Lyase</keyword>
<keyword evidence="5 11" id="KW-0004">4Fe-4S</keyword>
<evidence type="ECO:0000256" key="5">
    <source>
        <dbReference type="ARBA" id="ARBA00022485"/>
    </source>
</evidence>
<evidence type="ECO:0000256" key="6">
    <source>
        <dbReference type="ARBA" id="ARBA00022723"/>
    </source>
</evidence>
<comment type="similarity">
    <text evidence="3 11">Belongs to the iron-sulfur dependent L-serine dehydratase family.</text>
</comment>
<dbReference type="NCBIfam" id="TIGR00718">
    <property type="entry name" value="sda_alpha"/>
    <property type="match status" value="1"/>
</dbReference>
<dbReference type="GO" id="GO:0006094">
    <property type="term" value="P:gluconeogenesis"/>
    <property type="evidence" value="ECO:0007669"/>
    <property type="project" value="UniProtKB-KW"/>
</dbReference>
<keyword evidence="4 11" id="KW-0312">Gluconeogenesis</keyword>
<comment type="catalytic activity">
    <reaction evidence="10 11">
        <text>L-serine = pyruvate + NH4(+)</text>
        <dbReference type="Rhea" id="RHEA:19169"/>
        <dbReference type="ChEBI" id="CHEBI:15361"/>
        <dbReference type="ChEBI" id="CHEBI:28938"/>
        <dbReference type="ChEBI" id="CHEBI:33384"/>
        <dbReference type="EC" id="4.3.1.17"/>
    </reaction>
</comment>
<dbReference type="RefSeq" id="WP_324619872.1">
    <property type="nucleotide sequence ID" value="NZ_JAYKOT010000003.1"/>
</dbReference>
<keyword evidence="6 11" id="KW-0479">Metal-binding</keyword>
<evidence type="ECO:0000256" key="2">
    <source>
        <dbReference type="ARBA" id="ARBA00004742"/>
    </source>
</evidence>
<dbReference type="InterPro" id="IPR051318">
    <property type="entry name" value="Fe-S_L-Ser"/>
</dbReference>
<dbReference type="EMBL" id="JAYKOT010000003">
    <property type="protein sequence ID" value="MEB3429697.1"/>
    <property type="molecule type" value="Genomic_DNA"/>
</dbReference>
<evidence type="ECO:0000256" key="1">
    <source>
        <dbReference type="ARBA" id="ARBA00001966"/>
    </source>
</evidence>
<keyword evidence="8 11" id="KW-0411">Iron-sulfur</keyword>
<accession>A0AAW9MYW2</accession>
<proteinExistence type="inferred from homology"/>
<evidence type="ECO:0000256" key="11">
    <source>
        <dbReference type="RuleBase" id="RU366059"/>
    </source>
</evidence>
<dbReference type="GO" id="GO:0003941">
    <property type="term" value="F:L-serine ammonia-lyase activity"/>
    <property type="evidence" value="ECO:0007669"/>
    <property type="project" value="UniProtKB-UniRule"/>
</dbReference>
<organism evidence="13 14">
    <name type="scientific">Citroniella saccharovorans</name>
    <dbReference type="NCBI Taxonomy" id="2053367"/>
    <lineage>
        <taxon>Bacteria</taxon>
        <taxon>Bacillati</taxon>
        <taxon>Bacillota</taxon>
        <taxon>Tissierellia</taxon>
        <taxon>Tissierellales</taxon>
        <taxon>Peptoniphilaceae</taxon>
        <taxon>Citroniella</taxon>
    </lineage>
</organism>
<name>A0AAW9MYW2_9FIRM</name>